<dbReference type="Proteomes" id="UP000248889">
    <property type="component" value="Unassembled WGS sequence"/>
</dbReference>
<dbReference type="OrthoDB" id="3846278at2"/>
<dbReference type="SUPFAM" id="SSF55424">
    <property type="entry name" value="FAD/NAD-linked reductases, dimerisation (C-terminal) domain"/>
    <property type="match status" value="1"/>
</dbReference>
<dbReference type="InterPro" id="IPR028202">
    <property type="entry name" value="Reductase_C"/>
</dbReference>
<keyword evidence="2" id="KW-0285">Flavoprotein</keyword>
<evidence type="ECO:0000256" key="3">
    <source>
        <dbReference type="ARBA" id="ARBA00022827"/>
    </source>
</evidence>
<keyword evidence="4" id="KW-0560">Oxidoreductase</keyword>
<dbReference type="PRINTS" id="PR00368">
    <property type="entry name" value="FADPNR"/>
</dbReference>
<protein>
    <submittedName>
        <fullName evidence="7">FAD-dependent oxidoreductase</fullName>
    </submittedName>
</protein>
<comment type="cofactor">
    <cofactor evidence="1">
        <name>FAD</name>
        <dbReference type="ChEBI" id="CHEBI:57692"/>
    </cofactor>
</comment>
<dbReference type="PRINTS" id="PR00411">
    <property type="entry name" value="PNDRDTASEI"/>
</dbReference>
<evidence type="ECO:0000259" key="5">
    <source>
        <dbReference type="Pfam" id="PF07992"/>
    </source>
</evidence>
<dbReference type="AlphaFoldDB" id="A0A2X0IFM1"/>
<dbReference type="EMBL" id="QKYN01000114">
    <property type="protein sequence ID" value="RAG82413.1"/>
    <property type="molecule type" value="Genomic_DNA"/>
</dbReference>
<reference evidence="7 8" key="1">
    <citation type="submission" date="2018-06" db="EMBL/GenBank/DDBJ databases">
        <title>Streptacidiphilus pinicola sp. nov., isolated from pine grove soil.</title>
        <authorList>
            <person name="Roh S.G."/>
            <person name="Park S."/>
            <person name="Kim M.-K."/>
            <person name="Yun B.-R."/>
            <person name="Park J."/>
            <person name="Kim M.J."/>
            <person name="Kim Y.S."/>
            <person name="Kim S.B."/>
        </authorList>
    </citation>
    <scope>NUCLEOTIDE SEQUENCE [LARGE SCALE GENOMIC DNA]</scope>
    <source>
        <strain evidence="7 8">MMS16-CNU450</strain>
    </source>
</reference>
<feature type="domain" description="FAD/NAD(P)-binding" evidence="5">
    <location>
        <begin position="3"/>
        <end position="298"/>
    </location>
</feature>
<sequence length="391" mass="41879">MDRVVVVGGSLAGVNAIEGLRERGYQGEITLVGAERHLPYDRPPLSKQELREGPSVGHLLLKPQSWYDERGVELRLGARAVGLDTRDRHVIVEGGDQVAYDGLVIATGCSPRRLGQPEAGPVHVVRTIEDATALHGELRPGRHLVVIGAGFIGLEVAATARELGLHVSIVETAPAPLTRVLGDEAGRWFQEYHVDRGVDLFCGTALDTIEVTATGTRLSLADGTVLVADLVVAGIGVTPATDWLEGSGVTLDNGVVCDRSLRTSAPGVVAAGDIVRWHNDLFDETMRVEQWLNAVEQGVHAGHTLLGAEEPFAPVPYFWSDQFDAQVRFVGRADAADAVEVQRLSDRSMVALFGRGGVVRGALCVNAPRQLARYRLAIQQRVAWGDAVGVG</sequence>
<name>A0A2X0IFM1_9ACTN</name>
<feature type="domain" description="Reductase C-terminal" evidence="6">
    <location>
        <begin position="317"/>
        <end position="383"/>
    </location>
</feature>
<dbReference type="Pfam" id="PF07992">
    <property type="entry name" value="Pyr_redox_2"/>
    <property type="match status" value="1"/>
</dbReference>
<evidence type="ECO:0000256" key="4">
    <source>
        <dbReference type="ARBA" id="ARBA00023002"/>
    </source>
</evidence>
<dbReference type="Gene3D" id="3.30.390.30">
    <property type="match status" value="1"/>
</dbReference>
<evidence type="ECO:0000313" key="8">
    <source>
        <dbReference type="Proteomes" id="UP000248889"/>
    </source>
</evidence>
<proteinExistence type="predicted"/>
<dbReference type="Gene3D" id="3.50.50.60">
    <property type="entry name" value="FAD/NAD(P)-binding domain"/>
    <property type="match status" value="2"/>
</dbReference>
<dbReference type="GO" id="GO:0005737">
    <property type="term" value="C:cytoplasm"/>
    <property type="evidence" value="ECO:0007669"/>
    <property type="project" value="TreeGrafter"/>
</dbReference>
<dbReference type="InterPro" id="IPR016156">
    <property type="entry name" value="FAD/NAD-linked_Rdtase_dimer_sf"/>
</dbReference>
<evidence type="ECO:0000313" key="7">
    <source>
        <dbReference type="EMBL" id="RAG82413.1"/>
    </source>
</evidence>
<dbReference type="PANTHER" id="PTHR43557">
    <property type="entry name" value="APOPTOSIS-INDUCING FACTOR 1"/>
    <property type="match status" value="1"/>
</dbReference>
<evidence type="ECO:0000256" key="1">
    <source>
        <dbReference type="ARBA" id="ARBA00001974"/>
    </source>
</evidence>
<dbReference type="InterPro" id="IPR036188">
    <property type="entry name" value="FAD/NAD-bd_sf"/>
</dbReference>
<dbReference type="RefSeq" id="WP_111505388.1">
    <property type="nucleotide sequence ID" value="NZ_QKYN01000114.1"/>
</dbReference>
<dbReference type="InterPro" id="IPR023753">
    <property type="entry name" value="FAD/NAD-binding_dom"/>
</dbReference>
<dbReference type="GO" id="GO:0016651">
    <property type="term" value="F:oxidoreductase activity, acting on NAD(P)H"/>
    <property type="evidence" value="ECO:0007669"/>
    <property type="project" value="TreeGrafter"/>
</dbReference>
<dbReference type="PANTHER" id="PTHR43557:SF2">
    <property type="entry name" value="RIESKE DOMAIN-CONTAINING PROTEIN-RELATED"/>
    <property type="match status" value="1"/>
</dbReference>
<accession>A0A2X0IFM1</accession>
<gene>
    <name evidence="7" type="ORF">DN069_27460</name>
</gene>
<dbReference type="Pfam" id="PF14759">
    <property type="entry name" value="Reductase_C"/>
    <property type="match status" value="1"/>
</dbReference>
<keyword evidence="8" id="KW-1185">Reference proteome</keyword>
<evidence type="ECO:0000259" key="6">
    <source>
        <dbReference type="Pfam" id="PF14759"/>
    </source>
</evidence>
<comment type="caution">
    <text evidence="7">The sequence shown here is derived from an EMBL/GenBank/DDBJ whole genome shotgun (WGS) entry which is preliminary data.</text>
</comment>
<dbReference type="SUPFAM" id="SSF51905">
    <property type="entry name" value="FAD/NAD(P)-binding domain"/>
    <property type="match status" value="2"/>
</dbReference>
<organism evidence="7 8">
    <name type="scientific">Streptacidiphilus pinicola</name>
    <dbReference type="NCBI Taxonomy" id="2219663"/>
    <lineage>
        <taxon>Bacteria</taxon>
        <taxon>Bacillati</taxon>
        <taxon>Actinomycetota</taxon>
        <taxon>Actinomycetes</taxon>
        <taxon>Kitasatosporales</taxon>
        <taxon>Streptomycetaceae</taxon>
        <taxon>Streptacidiphilus</taxon>
    </lineage>
</organism>
<keyword evidence="3" id="KW-0274">FAD</keyword>
<dbReference type="InterPro" id="IPR050446">
    <property type="entry name" value="FAD-oxidoreductase/Apoptosis"/>
</dbReference>
<evidence type="ECO:0000256" key="2">
    <source>
        <dbReference type="ARBA" id="ARBA00022630"/>
    </source>
</evidence>